<organism evidence="8 9">
    <name type="scientific">Phytopseudomonas flavescens</name>
    <dbReference type="NCBI Taxonomy" id="29435"/>
    <lineage>
        <taxon>Bacteria</taxon>
        <taxon>Pseudomonadati</taxon>
        <taxon>Pseudomonadota</taxon>
        <taxon>Gammaproteobacteria</taxon>
        <taxon>Pseudomonadales</taxon>
        <taxon>Pseudomonadaceae</taxon>
        <taxon>Phytopseudomonas</taxon>
    </lineage>
</organism>
<evidence type="ECO:0000313" key="8">
    <source>
        <dbReference type="EMBL" id="SDH17709.1"/>
    </source>
</evidence>
<dbReference type="STRING" id="29435.SAMN05216588_10382"/>
<dbReference type="GO" id="GO:1990195">
    <property type="term" value="C:macrolide transmembrane transporter complex"/>
    <property type="evidence" value="ECO:0007669"/>
    <property type="project" value="InterPro"/>
</dbReference>
<evidence type="ECO:0000259" key="6">
    <source>
        <dbReference type="Pfam" id="PF25917"/>
    </source>
</evidence>
<evidence type="ECO:0000256" key="3">
    <source>
        <dbReference type="ARBA" id="ARBA00022448"/>
    </source>
</evidence>
<name>A0A1G8A9Y9_9GAMM</name>
<dbReference type="SUPFAM" id="SSF111369">
    <property type="entry name" value="HlyD-like secretion proteins"/>
    <property type="match status" value="1"/>
</dbReference>
<dbReference type="GO" id="GO:0019898">
    <property type="term" value="C:extrinsic component of membrane"/>
    <property type="evidence" value="ECO:0007669"/>
    <property type="project" value="InterPro"/>
</dbReference>
<evidence type="ECO:0000259" key="7">
    <source>
        <dbReference type="Pfam" id="PF25967"/>
    </source>
</evidence>
<dbReference type="Gene3D" id="6.10.140.1990">
    <property type="match status" value="1"/>
</dbReference>
<keyword evidence="3" id="KW-0813">Transport</keyword>
<dbReference type="Proteomes" id="UP000198606">
    <property type="component" value="Unassembled WGS sequence"/>
</dbReference>
<dbReference type="PANTHER" id="PTHR30469:SF33">
    <property type="entry name" value="SLR1207 PROTEIN"/>
    <property type="match status" value="1"/>
</dbReference>
<protein>
    <submittedName>
        <fullName evidence="8">Membrane fusion protein, macrolide-specific efflux system</fullName>
    </submittedName>
</protein>
<comment type="subcellular location">
    <subcellularLocation>
        <location evidence="1">Cell envelope</location>
    </subcellularLocation>
</comment>
<dbReference type="RefSeq" id="WP_084303589.1">
    <property type="nucleotide sequence ID" value="NZ_FNDG01000003.1"/>
</dbReference>
<evidence type="ECO:0000256" key="4">
    <source>
        <dbReference type="ARBA" id="ARBA00023054"/>
    </source>
</evidence>
<dbReference type="Pfam" id="PF25967">
    <property type="entry name" value="RND-MFP_C"/>
    <property type="match status" value="1"/>
</dbReference>
<sequence>MTFFPFPIRLRWLLGTVALVPVIALAWFNGEPTPAYETAVVGRGDVEATVVAIGTLQPRYSVDVGAQVSGQIVRLHVEPGDQVKKGQLLAEIDASLHEATVEADRAALQGLRAQLEEQQAQLLLARQQHERQTHLARLDATREEDVQTAAADYKSARARLDNLRAKIVESQALLKRNEAQLSYTRIYAPIAGSVLGVDVKEGQTLNATYQTPTVMRIANLRSMTGWTRVSEADIRRVKAGMPLYFTTLGVDERRWHSTVRQVLPAPPVTATAQGESTSSAAEPEKVVQYTVLFEVDNSDGELMAQMTAQVVFVTASAKNVLTAPLDALQGRPGHYQVRILGDDQRPQLRSVNVGARDRQVAEILDGLQEGERLVTGDAQPEAGMSRFQW</sequence>
<feature type="domain" description="Multidrug resistance protein MdtA-like C-terminal permuted SH3" evidence="7">
    <location>
        <begin position="319"/>
        <end position="379"/>
    </location>
</feature>
<comment type="similarity">
    <text evidence="2">Belongs to the membrane fusion protein (MFP) (TC 8.A.1) family.</text>
</comment>
<keyword evidence="4 5" id="KW-0175">Coiled coil</keyword>
<dbReference type="Pfam" id="PF25917">
    <property type="entry name" value="BSH_RND"/>
    <property type="match status" value="1"/>
</dbReference>
<gene>
    <name evidence="8" type="ORF">SAMN05216588_10382</name>
</gene>
<dbReference type="GO" id="GO:0030313">
    <property type="term" value="C:cell envelope"/>
    <property type="evidence" value="ECO:0007669"/>
    <property type="project" value="UniProtKB-SubCell"/>
</dbReference>
<accession>A0A1G8A9Y9</accession>
<evidence type="ECO:0000256" key="5">
    <source>
        <dbReference type="SAM" id="Coils"/>
    </source>
</evidence>
<dbReference type="AlphaFoldDB" id="A0A1G8A9Y9"/>
<dbReference type="Gene3D" id="2.40.420.20">
    <property type="match status" value="1"/>
</dbReference>
<dbReference type="Gene3D" id="2.40.50.100">
    <property type="match status" value="1"/>
</dbReference>
<dbReference type="GO" id="GO:0015562">
    <property type="term" value="F:efflux transmembrane transporter activity"/>
    <property type="evidence" value="ECO:0007669"/>
    <property type="project" value="TreeGrafter"/>
</dbReference>
<dbReference type="InterPro" id="IPR058627">
    <property type="entry name" value="MdtA-like_C"/>
</dbReference>
<dbReference type="NCBIfam" id="TIGR01730">
    <property type="entry name" value="RND_mfp"/>
    <property type="match status" value="1"/>
</dbReference>
<dbReference type="GO" id="GO:1990281">
    <property type="term" value="C:efflux pump complex"/>
    <property type="evidence" value="ECO:0007669"/>
    <property type="project" value="TreeGrafter"/>
</dbReference>
<dbReference type="PANTHER" id="PTHR30469">
    <property type="entry name" value="MULTIDRUG RESISTANCE PROTEIN MDTA"/>
    <property type="match status" value="1"/>
</dbReference>
<feature type="coiled-coil region" evidence="5">
    <location>
        <begin position="101"/>
        <end position="180"/>
    </location>
</feature>
<dbReference type="EMBL" id="FNDG01000003">
    <property type="protein sequence ID" value="SDH17709.1"/>
    <property type="molecule type" value="Genomic_DNA"/>
</dbReference>
<dbReference type="Gene3D" id="2.40.30.170">
    <property type="match status" value="1"/>
</dbReference>
<evidence type="ECO:0000313" key="9">
    <source>
        <dbReference type="Proteomes" id="UP000198606"/>
    </source>
</evidence>
<reference evidence="8 9" key="1">
    <citation type="submission" date="2016-10" db="EMBL/GenBank/DDBJ databases">
        <authorList>
            <person name="de Groot N.N."/>
        </authorList>
    </citation>
    <scope>NUCLEOTIDE SEQUENCE [LARGE SCALE GENOMIC DNA]</scope>
    <source>
        <strain evidence="8 9">LMG 18387</strain>
    </source>
</reference>
<dbReference type="InterPro" id="IPR006143">
    <property type="entry name" value="RND_pump_MFP"/>
</dbReference>
<feature type="domain" description="Multidrug resistance protein MdtA-like barrel-sandwich hybrid" evidence="6">
    <location>
        <begin position="62"/>
        <end position="215"/>
    </location>
</feature>
<proteinExistence type="inferred from homology"/>
<dbReference type="GO" id="GO:1990961">
    <property type="term" value="P:xenobiotic detoxification by transmembrane export across the plasma membrane"/>
    <property type="evidence" value="ECO:0007669"/>
    <property type="project" value="InterPro"/>
</dbReference>
<evidence type="ECO:0000256" key="2">
    <source>
        <dbReference type="ARBA" id="ARBA00009477"/>
    </source>
</evidence>
<dbReference type="InterPro" id="IPR030190">
    <property type="entry name" value="MacA_alpha-hairpin_sf"/>
</dbReference>
<evidence type="ECO:0000256" key="1">
    <source>
        <dbReference type="ARBA" id="ARBA00004196"/>
    </source>
</evidence>
<dbReference type="InterPro" id="IPR058625">
    <property type="entry name" value="MdtA-like_BSH"/>
</dbReference>